<dbReference type="GO" id="GO:0032259">
    <property type="term" value="P:methylation"/>
    <property type="evidence" value="ECO:0007669"/>
    <property type="project" value="UniProtKB-KW"/>
</dbReference>
<name>A0A327YU29_9RHOB</name>
<comment type="similarity">
    <text evidence="6 7">Belongs to the class I-like SAM-binding methyltransferase superfamily. C5-methyltransferase family.</text>
</comment>
<dbReference type="InterPro" id="IPR050390">
    <property type="entry name" value="C5-Methyltransferase"/>
</dbReference>
<accession>A0A327YU29</accession>
<gene>
    <name evidence="10" type="ORF">ATI53_1001241</name>
</gene>
<organism evidence="10 11">
    <name type="scientific">Salipiger aestuarii</name>
    <dbReference type="NCBI Taxonomy" id="568098"/>
    <lineage>
        <taxon>Bacteria</taxon>
        <taxon>Pseudomonadati</taxon>
        <taxon>Pseudomonadota</taxon>
        <taxon>Alphaproteobacteria</taxon>
        <taxon>Rhodobacterales</taxon>
        <taxon>Roseobacteraceae</taxon>
        <taxon>Salipiger</taxon>
    </lineage>
</organism>
<feature type="region of interest" description="Disordered" evidence="9">
    <location>
        <begin position="1"/>
        <end position="32"/>
    </location>
</feature>
<keyword evidence="2 6" id="KW-0808">Transferase</keyword>
<reference evidence="10 11" key="1">
    <citation type="submission" date="2018-06" db="EMBL/GenBank/DDBJ databases">
        <title>Genomic Encyclopedia of Archaeal and Bacterial Type Strains, Phase II (KMG-II): from individual species to whole genera.</title>
        <authorList>
            <person name="Goeker M."/>
        </authorList>
    </citation>
    <scope>NUCLEOTIDE SEQUENCE [LARGE SCALE GENOMIC DNA]</scope>
    <source>
        <strain evidence="10 11">DSM 22011</strain>
    </source>
</reference>
<dbReference type="GO" id="GO:0009307">
    <property type="term" value="P:DNA restriction-modification system"/>
    <property type="evidence" value="ECO:0007669"/>
    <property type="project" value="UniProtKB-KW"/>
</dbReference>
<dbReference type="GO" id="GO:0003886">
    <property type="term" value="F:DNA (cytosine-5-)-methyltransferase activity"/>
    <property type="evidence" value="ECO:0007669"/>
    <property type="project" value="UniProtKB-EC"/>
</dbReference>
<evidence type="ECO:0000256" key="3">
    <source>
        <dbReference type="ARBA" id="ARBA00022691"/>
    </source>
</evidence>
<feature type="active site" evidence="6">
    <location>
        <position position="23"/>
    </location>
</feature>
<dbReference type="PROSITE" id="PS51679">
    <property type="entry name" value="SAM_MT_C5"/>
    <property type="match status" value="1"/>
</dbReference>
<evidence type="ECO:0000256" key="6">
    <source>
        <dbReference type="PROSITE-ProRule" id="PRU01016"/>
    </source>
</evidence>
<keyword evidence="11" id="KW-1185">Reference proteome</keyword>
<protein>
    <recommendedName>
        <fullName evidence="8">Cytosine-specific methyltransferase</fullName>
        <ecNumber evidence="8">2.1.1.37</ecNumber>
    </recommendedName>
</protein>
<proteinExistence type="inferred from homology"/>
<evidence type="ECO:0000256" key="4">
    <source>
        <dbReference type="ARBA" id="ARBA00022747"/>
    </source>
</evidence>
<dbReference type="Gene3D" id="3.90.120.10">
    <property type="entry name" value="DNA Methylase, subunit A, domain 2"/>
    <property type="match status" value="1"/>
</dbReference>
<evidence type="ECO:0000256" key="9">
    <source>
        <dbReference type="SAM" id="MobiDB-lite"/>
    </source>
</evidence>
<dbReference type="SUPFAM" id="SSF53335">
    <property type="entry name" value="S-adenosyl-L-methionine-dependent methyltransferases"/>
    <property type="match status" value="1"/>
</dbReference>
<comment type="catalytic activity">
    <reaction evidence="5 8">
        <text>a 2'-deoxycytidine in DNA + S-adenosyl-L-methionine = a 5-methyl-2'-deoxycytidine in DNA + S-adenosyl-L-homocysteine + H(+)</text>
        <dbReference type="Rhea" id="RHEA:13681"/>
        <dbReference type="Rhea" id="RHEA-COMP:11369"/>
        <dbReference type="Rhea" id="RHEA-COMP:11370"/>
        <dbReference type="ChEBI" id="CHEBI:15378"/>
        <dbReference type="ChEBI" id="CHEBI:57856"/>
        <dbReference type="ChEBI" id="CHEBI:59789"/>
        <dbReference type="ChEBI" id="CHEBI:85452"/>
        <dbReference type="ChEBI" id="CHEBI:85454"/>
        <dbReference type="EC" id="2.1.1.37"/>
    </reaction>
</comment>
<evidence type="ECO:0000256" key="2">
    <source>
        <dbReference type="ARBA" id="ARBA00022679"/>
    </source>
</evidence>
<evidence type="ECO:0000313" key="10">
    <source>
        <dbReference type="EMBL" id="RAK24132.1"/>
    </source>
</evidence>
<dbReference type="PROSITE" id="PS00094">
    <property type="entry name" value="C5_MTASE_1"/>
    <property type="match status" value="1"/>
</dbReference>
<evidence type="ECO:0000313" key="11">
    <source>
        <dbReference type="Proteomes" id="UP000249165"/>
    </source>
</evidence>
<comment type="caution">
    <text evidence="10">The sequence shown here is derived from an EMBL/GenBank/DDBJ whole genome shotgun (WGS) entry which is preliminary data.</text>
</comment>
<evidence type="ECO:0000256" key="5">
    <source>
        <dbReference type="ARBA" id="ARBA00047422"/>
    </source>
</evidence>
<keyword evidence="4" id="KW-0680">Restriction system</keyword>
<evidence type="ECO:0000256" key="7">
    <source>
        <dbReference type="RuleBase" id="RU000416"/>
    </source>
</evidence>
<evidence type="ECO:0000256" key="8">
    <source>
        <dbReference type="RuleBase" id="RU000417"/>
    </source>
</evidence>
<keyword evidence="3 6" id="KW-0949">S-adenosyl-L-methionine</keyword>
<dbReference type="EMBL" id="QLMG01000001">
    <property type="protein sequence ID" value="RAK24132.1"/>
    <property type="molecule type" value="Genomic_DNA"/>
</dbReference>
<dbReference type="Pfam" id="PF00145">
    <property type="entry name" value="DNA_methylase"/>
    <property type="match status" value="1"/>
</dbReference>
<dbReference type="NCBIfam" id="TIGR00675">
    <property type="entry name" value="dcm"/>
    <property type="match status" value="1"/>
</dbReference>
<dbReference type="PANTHER" id="PTHR10629:SF52">
    <property type="entry name" value="DNA (CYTOSINE-5)-METHYLTRANSFERASE 1"/>
    <property type="match status" value="1"/>
</dbReference>
<evidence type="ECO:0000256" key="1">
    <source>
        <dbReference type="ARBA" id="ARBA00022603"/>
    </source>
</evidence>
<dbReference type="InterPro" id="IPR029063">
    <property type="entry name" value="SAM-dependent_MTases_sf"/>
</dbReference>
<dbReference type="InterPro" id="IPR018117">
    <property type="entry name" value="C5_DNA_meth_AS"/>
</dbReference>
<dbReference type="AlphaFoldDB" id="A0A327YU29"/>
<dbReference type="EC" id="2.1.1.37" evidence="8"/>
<dbReference type="PANTHER" id="PTHR10629">
    <property type="entry name" value="CYTOSINE-SPECIFIC METHYLTRANSFERASE"/>
    <property type="match status" value="1"/>
</dbReference>
<dbReference type="InterPro" id="IPR001525">
    <property type="entry name" value="C5_MeTfrase"/>
</dbReference>
<keyword evidence="1 6" id="KW-0489">Methyltransferase</keyword>
<sequence length="318" mass="35516">MSGSELKKLSGGQINGIVGGPPCQGFSSMGKSDPSDVRRSLLGHFFRLISEVEPDFFLMENVKGLLDRRNVGELEAALDQVRDRYSIAGPHVFNAKDFGAATNRPRVFVLGLKNGGTKHLLSCIESRKKPATSVRDAIEDLIGAELISNRKSEIDWWRIKDCIRFSEYSKSMRTKDGITSGLRTVPHKDEVAQRFASVLPGKVDKIGRHYRLDWDGQCPTLRAGTGPDKGSFQSVRPLHPELPRVINVREAARLQGFPDWFQFHRASWHSFRMIGNSVSPIISRELFLSLIDARISICDPQPSWSPCAYTAPIEIKAN</sequence>
<dbReference type="Proteomes" id="UP000249165">
    <property type="component" value="Unassembled WGS sequence"/>
</dbReference>
<dbReference type="Gene3D" id="3.40.50.150">
    <property type="entry name" value="Vaccinia Virus protein VP39"/>
    <property type="match status" value="1"/>
</dbReference>
<dbReference type="PRINTS" id="PR00105">
    <property type="entry name" value="C5METTRFRASE"/>
</dbReference>